<keyword evidence="1" id="KW-0433">Leucine-rich repeat</keyword>
<evidence type="ECO:0000313" key="5">
    <source>
        <dbReference type="EMBL" id="CAI2367460.1"/>
    </source>
</evidence>
<dbReference type="PANTHER" id="PTHR15454:SF56">
    <property type="entry name" value="PROTEIN PHOSPHATASE 1 REGULATORY SUBUNIT 7-RELATED"/>
    <property type="match status" value="1"/>
</dbReference>
<dbReference type="SUPFAM" id="SSF52058">
    <property type="entry name" value="L domain-like"/>
    <property type="match status" value="1"/>
</dbReference>
<evidence type="ECO:0000256" key="4">
    <source>
        <dbReference type="SAM" id="MobiDB-lite"/>
    </source>
</evidence>
<proteinExistence type="predicted"/>
<dbReference type="Gene3D" id="3.80.10.10">
    <property type="entry name" value="Ribonuclease Inhibitor"/>
    <property type="match status" value="1"/>
</dbReference>
<dbReference type="InterPro" id="IPR032675">
    <property type="entry name" value="LRR_dom_sf"/>
</dbReference>
<keyword evidence="3" id="KW-0175">Coiled coil</keyword>
<dbReference type="GO" id="GO:0005737">
    <property type="term" value="C:cytoplasm"/>
    <property type="evidence" value="ECO:0007669"/>
    <property type="project" value="TreeGrafter"/>
</dbReference>
<feature type="compositionally biased region" description="Basic residues" evidence="4">
    <location>
        <begin position="1232"/>
        <end position="1242"/>
    </location>
</feature>
<dbReference type="PROSITE" id="PS51450">
    <property type="entry name" value="LRR"/>
    <property type="match status" value="2"/>
</dbReference>
<protein>
    <submittedName>
        <fullName evidence="5">Uncharacterized protein</fullName>
    </submittedName>
</protein>
<evidence type="ECO:0000313" key="6">
    <source>
        <dbReference type="Proteomes" id="UP001295684"/>
    </source>
</evidence>
<evidence type="ECO:0000256" key="1">
    <source>
        <dbReference type="ARBA" id="ARBA00022614"/>
    </source>
</evidence>
<accession>A0AAD1UIB9</accession>
<evidence type="ECO:0000256" key="3">
    <source>
        <dbReference type="SAM" id="Coils"/>
    </source>
</evidence>
<dbReference type="SMART" id="SM00365">
    <property type="entry name" value="LRR_SD22"/>
    <property type="match status" value="2"/>
</dbReference>
<feature type="region of interest" description="Disordered" evidence="4">
    <location>
        <begin position="933"/>
        <end position="952"/>
    </location>
</feature>
<dbReference type="PANTHER" id="PTHR15454">
    <property type="entry name" value="NISCHARIN RELATED"/>
    <property type="match status" value="1"/>
</dbReference>
<feature type="compositionally biased region" description="Basic residues" evidence="4">
    <location>
        <begin position="1043"/>
        <end position="1056"/>
    </location>
</feature>
<feature type="coiled-coil region" evidence="3">
    <location>
        <begin position="409"/>
        <end position="455"/>
    </location>
</feature>
<keyword evidence="2" id="KW-0677">Repeat</keyword>
<keyword evidence="6" id="KW-1185">Reference proteome</keyword>
<organism evidence="5 6">
    <name type="scientific">Euplotes crassus</name>
    <dbReference type="NCBI Taxonomy" id="5936"/>
    <lineage>
        <taxon>Eukaryota</taxon>
        <taxon>Sar</taxon>
        <taxon>Alveolata</taxon>
        <taxon>Ciliophora</taxon>
        <taxon>Intramacronucleata</taxon>
        <taxon>Spirotrichea</taxon>
        <taxon>Hypotrichia</taxon>
        <taxon>Euplotida</taxon>
        <taxon>Euplotidae</taxon>
        <taxon>Moneuplotes</taxon>
    </lineage>
</organism>
<gene>
    <name evidence="5" type="ORF">ECRASSUSDP1_LOCUS8745</name>
</gene>
<dbReference type="AlphaFoldDB" id="A0AAD1UIB9"/>
<feature type="compositionally biased region" description="Basic residues" evidence="4">
    <location>
        <begin position="1215"/>
        <end position="1225"/>
    </location>
</feature>
<dbReference type="EMBL" id="CAMPGE010008567">
    <property type="protein sequence ID" value="CAI2367460.1"/>
    <property type="molecule type" value="Genomic_DNA"/>
</dbReference>
<evidence type="ECO:0000256" key="2">
    <source>
        <dbReference type="ARBA" id="ARBA00022737"/>
    </source>
</evidence>
<feature type="region of interest" description="Disordered" evidence="4">
    <location>
        <begin position="1193"/>
        <end position="1272"/>
    </location>
</feature>
<dbReference type="InterPro" id="IPR001611">
    <property type="entry name" value="Leu-rich_rpt"/>
</dbReference>
<sequence>MVRFEEALERELKNPRSKGFINQTKLSMNYQQISCIAPFKYLINAEKEGFKKSSELTRRYISLSYFSTVRKLFLSHNNLRSLEGLEYFTSLTHLSISYNKIYDMEELQHVPTLERLESLSIEGNFFAKHPGIIYSLSNDLKILDGKPIGQNNYFKEMLYLRKIMIPLWYKLEKAQVVAEEELRQIKALISEGTILEKDIGKNRKEIIDLQQFYHKSDTNLKSLLKTCKGLYIHYKHHSFDVDKRSELFILFKDIFQEIVLSLNQMKTTEMIQYINYAILRDNDDLFEYLKQKVLKEDLKAKRVTNANVDQVVDLCISHLQSDDNVNYSVLVIEQLKQFYNLQPNQVSLWDESLRFYEDDDISEENSLLQSELQELEERCKGYDSFQSGQSEGPFVDSCDKEIIPQPSYNGEYDNKKNRLKLDIMDLQEEPNESDSEEEQARQNEFLEKKDEIKRKMQKDKFKRFLVDYSHNFDMRDDYKRFFRKDNFDYESDDIFNQTLYEFPVFGCNEAYCRALSNIISIKVKQIYNLKKKGIDILDRTIGEQNHPRPICNDLMQRDDLEEFQTIGTLEREIPIKPKPNKGLTYRQRAQVEEEVKKLKRPEYKTNLKKFEEVYLIPQSNNKQVNVSDTSYYESKRNAKKVLNKMCKTFTKYNNRLSKCKSFLALKLNAAKPKAASMLHDSLSRIFQYGYCTTIHKESFIDSLKEICQQRVEDEHEYLNEAKSLKEQRLKQRSFGALRTFSEVMQQQVEKYHQFYCENLKIKSFFTLLRYARKKKKMREEYLREVEQSNSFILERFFKLWRKAYKHRMNQLENKRCFKVKFSDYCKCKDCMIEQRACDIKPEFDKFTSNPYPKVSTLLNTSKEQEEESEFLNISKSSHPFAKYANPSSRADIKPVFDDSREVVKTDCTIRTLNENENVYNPFNKFSVKDTLSTDSPKTIRQTNNDGNKSMNTDTMNIVTNPYYLNNSNKVDSIKDSQKYHRFLEVDSSSQKMHPHSSTNRYESGLISKLNKIEEDPKKKTQRFHRPNIPKGGSSKTSTVRFCSSKKKKSKQKRFSKAKSQVEKGTNFTNKLIKSIESIEMSSKMLNDTSPYREIDRFVLAQRTQNLLGKYEKENDNKRILSPEEKALLKQRALSSGDGQVNFLRDNGIGSLTPSSLIDSSTICKPLMPVFKGMSNQKNDSSVLDYEDQSATEKGGGAIIVEQPPPKVTVRDSSRKSSKSKSRKSTKSPNSKTKTRSRQKKNKSVWNNSITDPEVRKPSFRRKTVSFTAKTIK</sequence>
<comment type="caution">
    <text evidence="5">The sequence shown here is derived from an EMBL/GenBank/DDBJ whole genome shotgun (WGS) entry which is preliminary data.</text>
</comment>
<dbReference type="Proteomes" id="UP001295684">
    <property type="component" value="Unassembled WGS sequence"/>
</dbReference>
<reference evidence="5" key="1">
    <citation type="submission" date="2023-07" db="EMBL/GenBank/DDBJ databases">
        <authorList>
            <consortium name="AG Swart"/>
            <person name="Singh M."/>
            <person name="Singh A."/>
            <person name="Seah K."/>
            <person name="Emmerich C."/>
        </authorList>
    </citation>
    <scope>NUCLEOTIDE SEQUENCE</scope>
    <source>
        <strain evidence="5">DP1</strain>
    </source>
</reference>
<name>A0AAD1UIB9_EUPCR</name>
<feature type="region of interest" description="Disordered" evidence="4">
    <location>
        <begin position="1016"/>
        <end position="1061"/>
    </location>
</feature>